<dbReference type="RefSeq" id="WP_044404619.1">
    <property type="nucleotide sequence ID" value="NZ_JXXE01000025.1"/>
</dbReference>
<dbReference type="PATRIC" id="fig|1076.23.peg.2892"/>
<dbReference type="EMBL" id="JXXE01000025">
    <property type="protein sequence ID" value="KIZ48013.1"/>
    <property type="molecule type" value="Genomic_DNA"/>
</dbReference>
<name>A0A0D7F4J2_RHOPL</name>
<organism evidence="2 3">
    <name type="scientific">Rhodopseudomonas palustris</name>
    <dbReference type="NCBI Taxonomy" id="1076"/>
    <lineage>
        <taxon>Bacteria</taxon>
        <taxon>Pseudomonadati</taxon>
        <taxon>Pseudomonadota</taxon>
        <taxon>Alphaproteobacteria</taxon>
        <taxon>Hyphomicrobiales</taxon>
        <taxon>Nitrobacteraceae</taxon>
        <taxon>Rhodopseudomonas</taxon>
    </lineage>
</organism>
<accession>A0A0D7F4J2</accession>
<protein>
    <recommendedName>
        <fullName evidence="1">KTSC domain-containing protein</fullName>
    </recommendedName>
</protein>
<sequence length="113" mass="12299">MVRTIAFLIASLMTAEIRSETVDVEASGPVDLAPFGCRDITRSSVIQRSCYDPAQARLIVSVRGVYHDYCGVPASTFAALMAAPSMGQYFRHNIESVARDGHFDCLSPPAPNY</sequence>
<reference evidence="2 3" key="1">
    <citation type="submission" date="2014-11" db="EMBL/GenBank/DDBJ databases">
        <title>Genomics and ecophysiology of heterotrophic nitrogen fixing bacteria isolated from estuarine surface water.</title>
        <authorList>
            <person name="Bentzon-Tilia M."/>
            <person name="Severin I."/>
            <person name="Hansen L.H."/>
            <person name="Riemann L."/>
        </authorList>
    </citation>
    <scope>NUCLEOTIDE SEQUENCE [LARGE SCALE GENOMIC DNA]</scope>
    <source>
        <strain evidence="2 3">BAL398</strain>
    </source>
</reference>
<dbReference type="Pfam" id="PF13619">
    <property type="entry name" value="KTSC"/>
    <property type="match status" value="1"/>
</dbReference>
<evidence type="ECO:0000313" key="2">
    <source>
        <dbReference type="EMBL" id="KIZ48013.1"/>
    </source>
</evidence>
<proteinExistence type="predicted"/>
<evidence type="ECO:0000313" key="3">
    <source>
        <dbReference type="Proteomes" id="UP000032515"/>
    </source>
</evidence>
<dbReference type="Proteomes" id="UP000032515">
    <property type="component" value="Unassembled WGS sequence"/>
</dbReference>
<dbReference type="AlphaFoldDB" id="A0A0D7F4J2"/>
<evidence type="ECO:0000259" key="1">
    <source>
        <dbReference type="Pfam" id="PF13619"/>
    </source>
</evidence>
<comment type="caution">
    <text evidence="2">The sequence shown here is derived from an EMBL/GenBank/DDBJ whole genome shotgun (WGS) entry which is preliminary data.</text>
</comment>
<feature type="domain" description="KTSC" evidence="1">
    <location>
        <begin position="43"/>
        <end position="95"/>
    </location>
</feature>
<dbReference type="OrthoDB" id="8234905at2"/>
<dbReference type="InterPro" id="IPR025309">
    <property type="entry name" value="KTSC_dom"/>
</dbReference>
<gene>
    <name evidence="2" type="ORF">OO17_01240</name>
</gene>